<dbReference type="EMBL" id="MT631216">
    <property type="protein sequence ID" value="QNO46738.1"/>
    <property type="molecule type" value="Genomic_DNA"/>
</dbReference>
<accession>A0A7G9YFF4</accession>
<reference evidence="1" key="1">
    <citation type="submission" date="2020-06" db="EMBL/GenBank/DDBJ databases">
        <title>Unique genomic features of the anaerobic methanotrophic archaea.</title>
        <authorList>
            <person name="Chadwick G.L."/>
            <person name="Skennerton C.T."/>
            <person name="Laso-Perez R."/>
            <person name="Leu A.O."/>
            <person name="Speth D.R."/>
            <person name="Yu H."/>
            <person name="Morgan-Lang C."/>
            <person name="Hatzenpichler R."/>
            <person name="Goudeau D."/>
            <person name="Malmstrom R."/>
            <person name="Brazelton W.J."/>
            <person name="Woyke T."/>
            <person name="Hallam S.J."/>
            <person name="Tyson G.W."/>
            <person name="Wegener G."/>
            <person name="Boetius A."/>
            <person name="Orphan V."/>
        </authorList>
    </citation>
    <scope>NUCLEOTIDE SEQUENCE</scope>
</reference>
<dbReference type="AlphaFoldDB" id="A0A7G9YFF4"/>
<sequence length="43" mass="4713">MGWCEVFRGHILVLVGAAYHLLTGGTRSPDLGIRHYLGFLDGI</sequence>
<organism evidence="1">
    <name type="scientific">Candidatus Methanogaster sp. ANME-2c ERB4</name>
    <dbReference type="NCBI Taxonomy" id="2759911"/>
    <lineage>
        <taxon>Archaea</taxon>
        <taxon>Methanobacteriati</taxon>
        <taxon>Methanobacteriota</taxon>
        <taxon>Stenosarchaea group</taxon>
        <taxon>Methanomicrobia</taxon>
        <taxon>Methanosarcinales</taxon>
        <taxon>ANME-2 cluster</taxon>
        <taxon>Candidatus Methanogasteraceae</taxon>
        <taxon>Candidatus Methanogaster</taxon>
    </lineage>
</organism>
<gene>
    <name evidence="1" type="ORF">EIOBDEGA_00026</name>
</gene>
<protein>
    <submittedName>
        <fullName evidence="1">Uncharacterized protein</fullName>
    </submittedName>
</protein>
<evidence type="ECO:0000313" key="1">
    <source>
        <dbReference type="EMBL" id="QNO46738.1"/>
    </source>
</evidence>
<proteinExistence type="predicted"/>
<name>A0A7G9YFF4_9EURY</name>